<name>A0ABP0P9W8_9DINO</name>
<dbReference type="SUPFAM" id="SSF50447">
    <property type="entry name" value="Translation proteins"/>
    <property type="match status" value="1"/>
</dbReference>
<dbReference type="SUPFAM" id="SSF52540">
    <property type="entry name" value="P-loop containing nucleoside triphosphate hydrolases"/>
    <property type="match status" value="1"/>
</dbReference>
<comment type="caution">
    <text evidence="5">The sequence shown here is derived from an EMBL/GenBank/DDBJ whole genome shotgun (WGS) entry which is preliminary data.</text>
</comment>
<dbReference type="Pfam" id="PF22594">
    <property type="entry name" value="GTP-eEF1A_C"/>
    <property type="match status" value="1"/>
</dbReference>
<protein>
    <recommendedName>
        <fullName evidence="4">Tr-type G domain-containing protein</fullName>
    </recommendedName>
</protein>
<keyword evidence="6" id="KW-1185">Reference proteome</keyword>
<dbReference type="InterPro" id="IPR027417">
    <property type="entry name" value="P-loop_NTPase"/>
</dbReference>
<dbReference type="InterPro" id="IPR000795">
    <property type="entry name" value="T_Tr_GTP-bd_dom"/>
</dbReference>
<dbReference type="InterPro" id="IPR050100">
    <property type="entry name" value="TRAFAC_GTPase_members"/>
</dbReference>
<dbReference type="SUPFAM" id="SSF50465">
    <property type="entry name" value="EF-Tu/eEF-1alpha/eIF2-gamma C-terminal domain"/>
    <property type="match status" value="1"/>
</dbReference>
<dbReference type="Gene3D" id="3.40.50.300">
    <property type="entry name" value="P-loop containing nucleotide triphosphate hydrolases"/>
    <property type="match status" value="1"/>
</dbReference>
<dbReference type="EMBL" id="CAXAMN010022806">
    <property type="protein sequence ID" value="CAK9072851.1"/>
    <property type="molecule type" value="Genomic_DNA"/>
</dbReference>
<dbReference type="InterPro" id="IPR009001">
    <property type="entry name" value="Transl_elong_EF1A/Init_IF2_C"/>
</dbReference>
<sequence length="450" mass="50006">MEAKRLTVALCGHVDSGKTSLAGTLLYMLGRKDLVPCLATPEEHLRGITITCKRHEFFTDKWNYTLVDCSGHRDFIKNMLMGASQAEAAILLVPADGSFTSSVQPSSREYIEGGTRQHGRLLRLLGIQQMCVVVNKMDCDLFYGSGRAREERFNEIRSEVKRLLAKVGWPKGVVETSIPILPLCSHTGDNVIAASSNMAWWPGQELQIGQETIHVKTLYDVLNQVFRPKQSSQAELQPLRMSISNVYCTPRDRTKIVAGRVEQGCLQAGEEIRLLPEDGDESEATVDSIQMFSQARDSATEGDLVGLKLAGLGRKPRSGDVVVAKDDMSFRNVIRFDAQVMVRKREIKTGYCPLAMVRCARAPCRLCSIRWKMSKQTGDQKIDAPSELVFGDLALCTFEPLKPFLCDSSTGQSVSFSRIIFLDGHQDVLLGRIVHCERKGEYADKGGKKK</sequence>
<keyword evidence="3" id="KW-0342">GTP-binding</keyword>
<dbReference type="InterPro" id="IPR004161">
    <property type="entry name" value="EFTu-like_2"/>
</dbReference>
<dbReference type="Pfam" id="PF00009">
    <property type="entry name" value="GTP_EFTU"/>
    <property type="match status" value="1"/>
</dbReference>
<organism evidence="5 6">
    <name type="scientific">Durusdinium trenchii</name>
    <dbReference type="NCBI Taxonomy" id="1381693"/>
    <lineage>
        <taxon>Eukaryota</taxon>
        <taxon>Sar</taxon>
        <taxon>Alveolata</taxon>
        <taxon>Dinophyceae</taxon>
        <taxon>Suessiales</taxon>
        <taxon>Symbiodiniaceae</taxon>
        <taxon>Durusdinium</taxon>
    </lineage>
</organism>
<evidence type="ECO:0000256" key="3">
    <source>
        <dbReference type="ARBA" id="ARBA00023134"/>
    </source>
</evidence>
<evidence type="ECO:0000313" key="6">
    <source>
        <dbReference type="Proteomes" id="UP001642484"/>
    </source>
</evidence>
<evidence type="ECO:0000256" key="2">
    <source>
        <dbReference type="ARBA" id="ARBA00022741"/>
    </source>
</evidence>
<comment type="similarity">
    <text evidence="1">Belongs to the TRAFAC class translation factor GTPase superfamily. Classic translation factor GTPase family. EF-Tu/EF-1A subfamily.</text>
</comment>
<dbReference type="Proteomes" id="UP001642484">
    <property type="component" value="Unassembled WGS sequence"/>
</dbReference>
<reference evidence="5 6" key="1">
    <citation type="submission" date="2024-02" db="EMBL/GenBank/DDBJ databases">
        <authorList>
            <person name="Chen Y."/>
            <person name="Shah S."/>
            <person name="Dougan E. K."/>
            <person name="Thang M."/>
            <person name="Chan C."/>
        </authorList>
    </citation>
    <scope>NUCLEOTIDE SEQUENCE [LARGE SCALE GENOMIC DNA]</scope>
</reference>
<dbReference type="InterPro" id="IPR054696">
    <property type="entry name" value="GTP-eEF1A_C"/>
</dbReference>
<dbReference type="PROSITE" id="PS51722">
    <property type="entry name" value="G_TR_2"/>
    <property type="match status" value="1"/>
</dbReference>
<keyword evidence="2" id="KW-0547">Nucleotide-binding</keyword>
<gene>
    <name evidence="5" type="ORF">CCMP2556_LOCUS35846</name>
</gene>
<accession>A0ABP0P9W8</accession>
<dbReference type="InterPro" id="IPR009000">
    <property type="entry name" value="Transl_B-barrel_sf"/>
</dbReference>
<proteinExistence type="inferred from homology"/>
<feature type="domain" description="Tr-type G" evidence="4">
    <location>
        <begin position="3"/>
        <end position="229"/>
    </location>
</feature>
<evidence type="ECO:0000259" key="4">
    <source>
        <dbReference type="PROSITE" id="PS51722"/>
    </source>
</evidence>
<dbReference type="PRINTS" id="PR00315">
    <property type="entry name" value="ELONGATNFCT"/>
</dbReference>
<evidence type="ECO:0000313" key="5">
    <source>
        <dbReference type="EMBL" id="CAK9072851.1"/>
    </source>
</evidence>
<dbReference type="PANTHER" id="PTHR23115">
    <property type="entry name" value="TRANSLATION FACTOR"/>
    <property type="match status" value="1"/>
</dbReference>
<dbReference type="Pfam" id="PF03144">
    <property type="entry name" value="GTP_EFTU_D2"/>
    <property type="match status" value="1"/>
</dbReference>
<evidence type="ECO:0000256" key="1">
    <source>
        <dbReference type="ARBA" id="ARBA00007249"/>
    </source>
</evidence>
<dbReference type="Gene3D" id="2.40.30.10">
    <property type="entry name" value="Translation factors"/>
    <property type="match status" value="2"/>
</dbReference>